<keyword evidence="9" id="KW-1185">Reference proteome</keyword>
<dbReference type="InterPro" id="IPR033480">
    <property type="entry name" value="sCache_2"/>
</dbReference>
<dbReference type="SMART" id="SM01049">
    <property type="entry name" value="Cache_2"/>
    <property type="match status" value="2"/>
</dbReference>
<evidence type="ECO:0000256" key="3">
    <source>
        <dbReference type="ARBA" id="ARBA00022692"/>
    </source>
</evidence>
<evidence type="ECO:0000256" key="2">
    <source>
        <dbReference type="ARBA" id="ARBA00022475"/>
    </source>
</evidence>
<dbReference type="EMBL" id="WTVS01000044">
    <property type="protein sequence ID" value="NMF99429.1"/>
    <property type="molecule type" value="Genomic_DNA"/>
</dbReference>
<proteinExistence type="predicted"/>
<keyword evidence="4" id="KW-1133">Transmembrane helix</keyword>
<feature type="chain" id="PRO_5046521866" description="Single Cache domain-containing protein" evidence="6">
    <location>
        <begin position="25"/>
        <end position="292"/>
    </location>
</feature>
<keyword evidence="2" id="KW-1003">Cell membrane</keyword>
<feature type="domain" description="Single Cache" evidence="7">
    <location>
        <begin position="5"/>
        <end position="113"/>
    </location>
</feature>
<evidence type="ECO:0000256" key="6">
    <source>
        <dbReference type="SAM" id="SignalP"/>
    </source>
</evidence>
<dbReference type="Pfam" id="PF17200">
    <property type="entry name" value="sCache_2"/>
    <property type="match status" value="1"/>
</dbReference>
<evidence type="ECO:0000256" key="4">
    <source>
        <dbReference type="ARBA" id="ARBA00022989"/>
    </source>
</evidence>
<sequence length="292" mass="32062">MAPLRTLILAAVLGIALNTMSLHAEDAAPGGEQERTDVARTQALLDRAEHHLRDKGEQALATFSQSGAFKDGDLYVYVLHRDGKLIASGGSSAALIGRNVRDLTDSDGRHFFREILDGAKSAGTGTVEYRWYNPARNRAELKVATYRSVGDRILVVGYYAPNASVELAKSLLWRAVHEIKVHGDRAFERFNSLNGGFVQDDLYVFVVGLDDELVYAHGGSPRQVGRKAGEFVDAKGKYFIREMIALAKSKGEGDVHYAWRNPANLKVENKHSYIVRVGKYLVGAGAYTGPVR</sequence>
<evidence type="ECO:0000313" key="9">
    <source>
        <dbReference type="Proteomes" id="UP000634522"/>
    </source>
</evidence>
<gene>
    <name evidence="8" type="ORF">GPA27_18785</name>
</gene>
<evidence type="ECO:0000313" key="8">
    <source>
        <dbReference type="EMBL" id="NMF99429.1"/>
    </source>
</evidence>
<keyword evidence="5" id="KW-0472">Membrane</keyword>
<evidence type="ECO:0000256" key="5">
    <source>
        <dbReference type="ARBA" id="ARBA00023136"/>
    </source>
</evidence>
<comment type="subcellular location">
    <subcellularLocation>
        <location evidence="1">Cell membrane</location>
        <topology evidence="1">Multi-pass membrane protein</topology>
    </subcellularLocation>
</comment>
<organism evidence="8 9">
    <name type="scientific">Aromatoleum toluolicum</name>
    <dbReference type="NCBI Taxonomy" id="90060"/>
    <lineage>
        <taxon>Bacteria</taxon>
        <taxon>Pseudomonadati</taxon>
        <taxon>Pseudomonadota</taxon>
        <taxon>Betaproteobacteria</taxon>
        <taxon>Rhodocyclales</taxon>
        <taxon>Rhodocyclaceae</taxon>
        <taxon>Aromatoleum</taxon>
    </lineage>
</organism>
<protein>
    <recommendedName>
        <fullName evidence="7">Single Cache domain-containing protein</fullName>
    </recommendedName>
</protein>
<feature type="domain" description="Single Cache" evidence="7">
    <location>
        <begin position="163"/>
        <end position="241"/>
    </location>
</feature>
<accession>A0ABX1NJD4</accession>
<keyword evidence="3" id="KW-0812">Transmembrane</keyword>
<dbReference type="InterPro" id="IPR004010">
    <property type="entry name" value="Double_Cache_2"/>
</dbReference>
<evidence type="ECO:0000259" key="7">
    <source>
        <dbReference type="SMART" id="SM01049"/>
    </source>
</evidence>
<comment type="caution">
    <text evidence="8">The sequence shown here is derived from an EMBL/GenBank/DDBJ whole genome shotgun (WGS) entry which is preliminary data.</text>
</comment>
<keyword evidence="6" id="KW-0732">Signal</keyword>
<dbReference type="RefSeq" id="WP_169142032.1">
    <property type="nucleotide sequence ID" value="NZ_WTVS01000044.1"/>
</dbReference>
<dbReference type="Gene3D" id="3.30.450.20">
    <property type="entry name" value="PAS domain"/>
    <property type="match status" value="2"/>
</dbReference>
<dbReference type="Pfam" id="PF08269">
    <property type="entry name" value="dCache_2"/>
    <property type="match status" value="1"/>
</dbReference>
<dbReference type="Proteomes" id="UP000634522">
    <property type="component" value="Unassembled WGS sequence"/>
</dbReference>
<reference evidence="8 9" key="1">
    <citation type="submission" date="2019-12" db="EMBL/GenBank/DDBJ databases">
        <title>Comparative genomics gives insights into the taxonomy of the Azoarcus-Aromatoleum group and reveals separate origins of nif in the plant-associated Azoarcus and non-plant-associated Aromatoleum sub-groups.</title>
        <authorList>
            <person name="Lafos M."/>
            <person name="Maluk M."/>
            <person name="Batista M."/>
            <person name="Junghare M."/>
            <person name="Carmona M."/>
            <person name="Faoro H."/>
            <person name="Cruz L.M."/>
            <person name="Battistoni F."/>
            <person name="De Souza E."/>
            <person name="Pedrosa F."/>
            <person name="Chen W.-M."/>
            <person name="Poole P.S."/>
            <person name="Dixon R.A."/>
            <person name="James E.K."/>
        </authorList>
    </citation>
    <scope>NUCLEOTIDE SEQUENCE [LARGE SCALE GENOMIC DNA]</scope>
    <source>
        <strain evidence="8 9">T</strain>
    </source>
</reference>
<name>A0ABX1NJD4_9RHOO</name>
<feature type="signal peptide" evidence="6">
    <location>
        <begin position="1"/>
        <end position="24"/>
    </location>
</feature>
<evidence type="ECO:0000256" key="1">
    <source>
        <dbReference type="ARBA" id="ARBA00004651"/>
    </source>
</evidence>